<feature type="transmembrane region" description="Helical" evidence="1">
    <location>
        <begin position="346"/>
        <end position="365"/>
    </location>
</feature>
<dbReference type="EMBL" id="OIVN01006483">
    <property type="protein sequence ID" value="SPD33994.1"/>
    <property type="molecule type" value="Genomic_DNA"/>
</dbReference>
<feature type="transmembrane region" description="Helical" evidence="1">
    <location>
        <begin position="122"/>
        <end position="141"/>
    </location>
</feature>
<feature type="transmembrane region" description="Helical" evidence="1">
    <location>
        <begin position="589"/>
        <end position="615"/>
    </location>
</feature>
<feature type="transmembrane region" description="Helical" evidence="1">
    <location>
        <begin position="310"/>
        <end position="334"/>
    </location>
</feature>
<accession>A0A2N9JBJ9</accession>
<dbReference type="AlphaFoldDB" id="A0A2N9JBJ9"/>
<evidence type="ECO:0000256" key="1">
    <source>
        <dbReference type="SAM" id="Phobius"/>
    </source>
</evidence>
<name>A0A2N9JBJ9_FAGSY</name>
<feature type="transmembrane region" description="Helical" evidence="1">
    <location>
        <begin position="161"/>
        <end position="179"/>
    </location>
</feature>
<feature type="transmembrane region" description="Helical" evidence="1">
    <location>
        <begin position="627"/>
        <end position="646"/>
    </location>
</feature>
<keyword evidence="1" id="KW-0472">Membrane</keyword>
<keyword evidence="1" id="KW-0812">Transmembrane</keyword>
<gene>
    <name evidence="2" type="ORF">FSB_LOCUS61876</name>
</gene>
<feature type="transmembrane region" description="Helical" evidence="1">
    <location>
        <begin position="89"/>
        <end position="110"/>
    </location>
</feature>
<reference evidence="2" key="1">
    <citation type="submission" date="2018-02" db="EMBL/GenBank/DDBJ databases">
        <authorList>
            <person name="Cohen D.B."/>
            <person name="Kent A.D."/>
        </authorList>
    </citation>
    <scope>NUCLEOTIDE SEQUENCE</scope>
</reference>
<proteinExistence type="predicted"/>
<keyword evidence="1" id="KW-1133">Transmembrane helix</keyword>
<feature type="transmembrane region" description="Helical" evidence="1">
    <location>
        <begin position="210"/>
        <end position="229"/>
    </location>
</feature>
<evidence type="ECO:0000313" key="2">
    <source>
        <dbReference type="EMBL" id="SPD33994.1"/>
    </source>
</evidence>
<protein>
    <submittedName>
        <fullName evidence="2">Uncharacterized protein</fullName>
    </submittedName>
</protein>
<organism evidence="2">
    <name type="scientific">Fagus sylvatica</name>
    <name type="common">Beechnut</name>
    <dbReference type="NCBI Taxonomy" id="28930"/>
    <lineage>
        <taxon>Eukaryota</taxon>
        <taxon>Viridiplantae</taxon>
        <taxon>Streptophyta</taxon>
        <taxon>Embryophyta</taxon>
        <taxon>Tracheophyta</taxon>
        <taxon>Spermatophyta</taxon>
        <taxon>Magnoliopsida</taxon>
        <taxon>eudicotyledons</taxon>
        <taxon>Gunneridae</taxon>
        <taxon>Pentapetalae</taxon>
        <taxon>rosids</taxon>
        <taxon>fabids</taxon>
        <taxon>Fagales</taxon>
        <taxon>Fagaceae</taxon>
        <taxon>Fagus</taxon>
    </lineage>
</organism>
<feature type="transmembrane region" description="Helical" evidence="1">
    <location>
        <begin position="424"/>
        <end position="448"/>
    </location>
</feature>
<feature type="transmembrane region" description="Helical" evidence="1">
    <location>
        <begin position="386"/>
        <end position="404"/>
    </location>
</feature>
<sequence>MSINCTGSKCSQEDHLALRSQGHERIRVQTGIGKNHVKGEGTKRGNGRNGVNAPMTDIRIVIIGRIGTTEIVTGTRKEKDTGVGIATELVIVIETKVGIVVVTMSVIVIALERGRVKETMMLKTMTMIVGGLVIGNLIMIGLNRNMRGTDMVRGRRTMITLNQRMIVGGMNSLSMGISIQTETKKTLSLMSVVEVGASMIIWMSRTTMTIMNNIMTVVMTNMIEWRMMITNMSMQHRSHVKGREQEMWSMSIKDWRIGKNHVKGEGTKRGNGRNGVNAPMTDIRIVIIGRIGTTEIMTGTRKEKDTGVGIATELVILIETKVGIVVVTMSVIVIALERGRVKETMMLKTMTMIVGGLVIGNLIMIGLNRNMRGTDMVRGRRTMITLNQRMIVGGMNSLSMGISIQTKTKKTLSLMSVVEVGASMIIWMSRMTMTIMNNIMTVVMTNMIEWRMMITNMSMQHRSHVKGREQEMWSMSIKDWSDHSHILPRSFMFKHYLKLVYINDGAVRSFSFLQNSCCSTASSLHLFLWILNELISGRWKNHVKGEGTKRGNGRNSVNAPMIDIGIVIIGRIGTTEIVKGTRKEKDTGVGIVTELVIVIETKVGIVVVTMSVIVIAHERGRVKETMMLKTMTMIVGGLVIGNLIMIGLNRNMRETDMVRGRRTMITLNQRMIVGGMNSLSMGISIQTKTKKTLSLMSVVEVGASMIIWMSRTTMTVMNNTMTVVMTNMIEWRMMITNMSMQHRSHVKGREDEMWSMSIKNWSDHHILHKLYRK</sequence>